<feature type="signal peptide" evidence="1">
    <location>
        <begin position="1"/>
        <end position="17"/>
    </location>
</feature>
<organism evidence="2 3">
    <name type="scientific">Histidinibacterium aquaticum</name>
    <dbReference type="NCBI Taxonomy" id="2613962"/>
    <lineage>
        <taxon>Bacteria</taxon>
        <taxon>Pseudomonadati</taxon>
        <taxon>Pseudomonadota</taxon>
        <taxon>Alphaproteobacteria</taxon>
        <taxon>Rhodobacterales</taxon>
        <taxon>Paracoccaceae</taxon>
        <taxon>Histidinibacterium</taxon>
    </lineage>
</organism>
<dbReference type="EMBL" id="VYQE01000002">
    <property type="protein sequence ID" value="KAA9008952.1"/>
    <property type="molecule type" value="Genomic_DNA"/>
</dbReference>
<accession>A0A5J5GND0</accession>
<gene>
    <name evidence="2" type="ORF">F3S47_06730</name>
</gene>
<evidence type="ECO:0000313" key="2">
    <source>
        <dbReference type="EMBL" id="KAA9008952.1"/>
    </source>
</evidence>
<dbReference type="Proteomes" id="UP000326554">
    <property type="component" value="Unassembled WGS sequence"/>
</dbReference>
<name>A0A5J5GND0_9RHOB</name>
<evidence type="ECO:0000313" key="3">
    <source>
        <dbReference type="Proteomes" id="UP000326554"/>
    </source>
</evidence>
<keyword evidence="1" id="KW-0732">Signal</keyword>
<evidence type="ECO:0000256" key="1">
    <source>
        <dbReference type="SAM" id="SignalP"/>
    </source>
</evidence>
<feature type="chain" id="PRO_5023845384" evidence="1">
    <location>
        <begin position="18"/>
        <end position="187"/>
    </location>
</feature>
<proteinExistence type="predicted"/>
<sequence>MKALAAALALVASPVLAQAPCEIPPSQWQARLGPMLAGNWTVDNGPGVASLGGGGMPMGPEPSAPAVIASDGTRTTVSAPDYTMTMDVSFMPQETWNYGSSDPNSPFASLPALEHADIGLLADGGCTTDELPRVLMQGSVPIQGTTTLDITMRLFMISPDMMTGAAQFRMMAQGVPIEGRRIITFTR</sequence>
<dbReference type="AlphaFoldDB" id="A0A5J5GND0"/>
<reference evidence="2 3" key="1">
    <citation type="submission" date="2019-09" db="EMBL/GenBank/DDBJ databases">
        <authorList>
            <person name="Park J.-S."/>
            <person name="Choi H.-J."/>
        </authorList>
    </citation>
    <scope>NUCLEOTIDE SEQUENCE [LARGE SCALE GENOMIC DNA]</scope>
    <source>
        <strain evidence="2 3">176SS1-4</strain>
    </source>
</reference>
<protein>
    <submittedName>
        <fullName evidence="2">Uncharacterized protein</fullName>
    </submittedName>
</protein>
<keyword evidence="3" id="KW-1185">Reference proteome</keyword>
<comment type="caution">
    <text evidence="2">The sequence shown here is derived from an EMBL/GenBank/DDBJ whole genome shotgun (WGS) entry which is preliminary data.</text>
</comment>
<dbReference type="RefSeq" id="WP_150444485.1">
    <property type="nucleotide sequence ID" value="NZ_VYQE01000002.1"/>
</dbReference>